<dbReference type="Proteomes" id="UP000053841">
    <property type="component" value="Unassembled WGS sequence"/>
</dbReference>
<organism evidence="2 3">
    <name type="scientific">Cochliobolus carbonum (strain 26-R-13)</name>
    <name type="common">Maize leaf spot fungus</name>
    <name type="synonym">Bipolaris zeicola</name>
    <dbReference type="NCBI Taxonomy" id="930089"/>
    <lineage>
        <taxon>Eukaryota</taxon>
        <taxon>Fungi</taxon>
        <taxon>Dikarya</taxon>
        <taxon>Ascomycota</taxon>
        <taxon>Pezizomycotina</taxon>
        <taxon>Dothideomycetes</taxon>
        <taxon>Pleosporomycetidae</taxon>
        <taxon>Pleosporales</taxon>
        <taxon>Pleosporineae</taxon>
        <taxon>Pleosporaceae</taxon>
        <taxon>Bipolaris</taxon>
    </lineage>
</organism>
<evidence type="ECO:0000256" key="1">
    <source>
        <dbReference type="SAM" id="MobiDB-lite"/>
    </source>
</evidence>
<dbReference type="AlphaFoldDB" id="W6XPF3"/>
<reference evidence="2 3" key="1">
    <citation type="journal article" date="2013" name="PLoS Genet.">
        <title>Comparative genome structure, secondary metabolite, and effector coding capacity across Cochliobolus pathogens.</title>
        <authorList>
            <person name="Condon B.J."/>
            <person name="Leng Y."/>
            <person name="Wu D."/>
            <person name="Bushley K.E."/>
            <person name="Ohm R.A."/>
            <person name="Otillar R."/>
            <person name="Martin J."/>
            <person name="Schackwitz W."/>
            <person name="Grimwood J."/>
            <person name="MohdZainudin N."/>
            <person name="Xue C."/>
            <person name="Wang R."/>
            <person name="Manning V.A."/>
            <person name="Dhillon B."/>
            <person name="Tu Z.J."/>
            <person name="Steffenson B.J."/>
            <person name="Salamov A."/>
            <person name="Sun H."/>
            <person name="Lowry S."/>
            <person name="LaButti K."/>
            <person name="Han J."/>
            <person name="Copeland A."/>
            <person name="Lindquist E."/>
            <person name="Barry K."/>
            <person name="Schmutz J."/>
            <person name="Baker S.E."/>
            <person name="Ciuffetti L.M."/>
            <person name="Grigoriev I.V."/>
            <person name="Zhong S."/>
            <person name="Turgeon B.G."/>
        </authorList>
    </citation>
    <scope>NUCLEOTIDE SEQUENCE [LARGE SCALE GENOMIC DNA]</scope>
    <source>
        <strain evidence="2 3">26-R-13</strain>
    </source>
</reference>
<evidence type="ECO:0000313" key="2">
    <source>
        <dbReference type="EMBL" id="EUC27408.1"/>
    </source>
</evidence>
<dbReference type="RefSeq" id="XP_007718291.1">
    <property type="nucleotide sequence ID" value="XM_007720101.1"/>
</dbReference>
<dbReference type="GeneID" id="19146877"/>
<protein>
    <submittedName>
        <fullName evidence="2">Uncharacterized protein</fullName>
    </submittedName>
</protein>
<dbReference type="HOGENOM" id="CLU_1981281_0_0_1"/>
<accession>W6XPF3</accession>
<evidence type="ECO:0000313" key="3">
    <source>
        <dbReference type="Proteomes" id="UP000053841"/>
    </source>
</evidence>
<proteinExistence type="predicted"/>
<feature type="compositionally biased region" description="Basic residues" evidence="1">
    <location>
        <begin position="117"/>
        <end position="126"/>
    </location>
</feature>
<dbReference type="EMBL" id="KI964936">
    <property type="protein sequence ID" value="EUC27408.1"/>
    <property type="molecule type" value="Genomic_DNA"/>
</dbReference>
<keyword evidence="3" id="KW-1185">Reference proteome</keyword>
<name>W6XPF3_COCC2</name>
<feature type="region of interest" description="Disordered" evidence="1">
    <location>
        <begin position="102"/>
        <end position="126"/>
    </location>
</feature>
<dbReference type="KEGG" id="bze:COCCADRAFT_31113"/>
<gene>
    <name evidence="2" type="ORF">COCCADRAFT_31113</name>
</gene>
<sequence>MATAASAQAWVQLTMSRCNRSLTKTFSIYTKRITDLHTIMGGPVCQIKLTGVVSRGVGIDNVFYLAYASSNPKSGQSGVYVAYHDQHLADHDVSFIECHEPTNDSSDGGGIAVRTTRERHQRGAQL</sequence>